<keyword evidence="4" id="KW-1185">Reference proteome</keyword>
<dbReference type="PANTHER" id="PTHR33099:SF7">
    <property type="entry name" value="MYND-TYPE DOMAIN-CONTAINING PROTEIN"/>
    <property type="match status" value="1"/>
</dbReference>
<reference evidence="3 4" key="1">
    <citation type="submission" date="2023-11" db="EMBL/GenBank/DDBJ databases">
        <title>Actinomadura monticuli sp. nov., isolated from volcanic ash.</title>
        <authorList>
            <person name="Lee S.D."/>
            <person name="Yang H."/>
            <person name="Kim I.S."/>
        </authorList>
    </citation>
    <scope>NUCLEOTIDE SEQUENCE [LARGE SCALE GENOMIC DNA]</scope>
    <source>
        <strain evidence="3 4">DLS-62</strain>
    </source>
</reference>
<evidence type="ECO:0000259" key="2">
    <source>
        <dbReference type="PROSITE" id="PS51471"/>
    </source>
</evidence>
<dbReference type="InterPro" id="IPR005123">
    <property type="entry name" value="Oxoglu/Fe-dep_dioxygenase_dom"/>
</dbReference>
<name>A0ABV4Q3U8_9ACTN</name>
<dbReference type="InterPro" id="IPR044862">
    <property type="entry name" value="Pro_4_hyd_alph_FE2OG_OXY"/>
</dbReference>
<comment type="caution">
    <text evidence="3">The sequence shown here is derived from an EMBL/GenBank/DDBJ whole genome shotgun (WGS) entry which is preliminary data.</text>
</comment>
<accession>A0ABV4Q3U8</accession>
<gene>
    <name evidence="3" type="ORF">SM611_02560</name>
</gene>
<sequence>MTGTARERLAELLGDLAEPPASSVYLKLFMSDLSVAVDGIGPLRFPVPDEQTAWLRELGRRARFGRGRQTLTDPTVRDTWEIPKELVSVEWTEAFDAALAVIRDGLGLPAHCELTPDLHSMLLYETGQFFVTHQDSEKDDTMVGTLVVTLPSVHTGGELVIEHLGDTAEYRGSKVAVSLVAFYADCRHQVLPIKTGNRITLTYNLFLTGPGAALTEDALTEELAACLTEHFATPARLLYGRGHAEPPIRLAYLLDHEYTASGFSWSRLKGSDAQRAALLRAAADRAGCDVVLALAEIQETWDALDPDPWNDSYYEGEEEHKTEDPGDDGEYVLQDLLDSSITLARWTAPEEGSRPEDVSLTIRDHEVAVTTPSSHLTPYEAQYEGYMGNYGNTLDRWYRRAALVIWPRARRFSNRAQATPKWAMDELERMIRAGNTSEAQEVARTLLPFWDTAIRSDSKSAPLAATLRAVGGLDEPETATALLRPFELVLLAPGHAPLLAGLAGHYGDAWMGDLQRVWFESWRRGAHSYRTEVMDWLCELPLLAAALLAAGPDGKITAHRLLEQAWNLFAGKVRPWLTGPSTSSRDTWLSDLGRPLAGILTAAAQTEAHGVLDEAVRLGRTPSDQTALLVVSALRAAGEHATGNGRGAVFGDLAAGCAGHLQNALARPQRATGDWSIDPPEACSCELCETLAAFLRDRASRSLEWPLAKQGRSHIHSRIDAAELPVRHQTRRQGRPYTLVLTKTEALFDTERLIRERHRADLAWITENWTPKSDALPC</sequence>
<dbReference type="EMBL" id="JAXCEI010000001">
    <property type="protein sequence ID" value="MFA1537800.1"/>
    <property type="molecule type" value="Genomic_DNA"/>
</dbReference>
<dbReference type="EC" id="1.14.11.-" evidence="3"/>
<dbReference type="GO" id="GO:0016491">
    <property type="term" value="F:oxidoreductase activity"/>
    <property type="evidence" value="ECO:0007669"/>
    <property type="project" value="UniProtKB-KW"/>
</dbReference>
<evidence type="ECO:0000313" key="3">
    <source>
        <dbReference type="EMBL" id="MFA1537800.1"/>
    </source>
</evidence>
<dbReference type="Gene3D" id="2.60.120.620">
    <property type="entry name" value="q2cbj1_9rhob like domain"/>
    <property type="match status" value="1"/>
</dbReference>
<evidence type="ECO:0000313" key="4">
    <source>
        <dbReference type="Proteomes" id="UP001569963"/>
    </source>
</evidence>
<keyword evidence="3" id="KW-0560">Oxidoreductase</keyword>
<protein>
    <submittedName>
        <fullName evidence="3">2OG-Fe(II) oxygenase</fullName>
        <ecNumber evidence="3">1.14.11.-</ecNumber>
    </submittedName>
</protein>
<proteinExistence type="predicted"/>
<feature type="region of interest" description="Disordered" evidence="1">
    <location>
        <begin position="308"/>
        <end position="329"/>
    </location>
</feature>
<dbReference type="Proteomes" id="UP001569963">
    <property type="component" value="Unassembled WGS sequence"/>
</dbReference>
<organism evidence="3 4">
    <name type="scientific">Actinomadura monticuli</name>
    <dbReference type="NCBI Taxonomy" id="3097367"/>
    <lineage>
        <taxon>Bacteria</taxon>
        <taxon>Bacillati</taxon>
        <taxon>Actinomycetota</taxon>
        <taxon>Actinomycetes</taxon>
        <taxon>Streptosporangiales</taxon>
        <taxon>Thermomonosporaceae</taxon>
        <taxon>Actinomadura</taxon>
    </lineage>
</organism>
<evidence type="ECO:0000256" key="1">
    <source>
        <dbReference type="SAM" id="MobiDB-lite"/>
    </source>
</evidence>
<dbReference type="RefSeq" id="WP_371947129.1">
    <property type="nucleotide sequence ID" value="NZ_JAXCEI010000001.1"/>
</dbReference>
<feature type="domain" description="Fe2OG dioxygenase" evidence="2">
    <location>
        <begin position="115"/>
        <end position="209"/>
    </location>
</feature>
<dbReference type="PANTHER" id="PTHR33099">
    <property type="entry name" value="FE2OG DIOXYGENASE DOMAIN-CONTAINING PROTEIN"/>
    <property type="match status" value="1"/>
</dbReference>
<dbReference type="Pfam" id="PF13640">
    <property type="entry name" value="2OG-FeII_Oxy_3"/>
    <property type="match status" value="1"/>
</dbReference>
<dbReference type="PROSITE" id="PS51471">
    <property type="entry name" value="FE2OG_OXY"/>
    <property type="match status" value="1"/>
</dbReference>